<feature type="domain" description="RIH" evidence="2">
    <location>
        <begin position="1"/>
        <end position="42"/>
    </location>
</feature>
<comment type="caution">
    <text evidence="3">The sequence shown here is derived from an EMBL/GenBank/DDBJ whole genome shotgun (WGS) entry which is preliminary data.</text>
</comment>
<evidence type="ECO:0000256" key="1">
    <source>
        <dbReference type="SAM" id="Phobius"/>
    </source>
</evidence>
<dbReference type="EMBL" id="VXAX01006571">
    <property type="protein sequence ID" value="NXL79961.1"/>
    <property type="molecule type" value="Genomic_DNA"/>
</dbReference>
<accession>A0A7L0VLL1</accession>
<dbReference type="Pfam" id="PF01365">
    <property type="entry name" value="RYDR_ITPR"/>
    <property type="match status" value="1"/>
</dbReference>
<dbReference type="PANTHER" id="PTHR45816">
    <property type="entry name" value="MIR DOMAIN-CONTAINING PROTEIN"/>
    <property type="match status" value="1"/>
</dbReference>
<feature type="transmembrane region" description="Helical" evidence="1">
    <location>
        <begin position="164"/>
        <end position="185"/>
    </location>
</feature>
<dbReference type="Proteomes" id="UP000558164">
    <property type="component" value="Unassembled WGS sequence"/>
</dbReference>
<gene>
    <name evidence="3" type="primary">Itpr1_1</name>
    <name evidence="3" type="ORF">LEPASP_R00588</name>
</gene>
<dbReference type="InterPro" id="IPR015925">
    <property type="entry name" value="Ryanodine_IP3_receptor"/>
</dbReference>
<dbReference type="GO" id="GO:0005262">
    <property type="term" value="F:calcium channel activity"/>
    <property type="evidence" value="ECO:0007669"/>
    <property type="project" value="InterPro"/>
</dbReference>
<feature type="non-terminal residue" evidence="3">
    <location>
        <position position="1"/>
    </location>
</feature>
<evidence type="ECO:0000313" key="3">
    <source>
        <dbReference type="EMBL" id="NXL79961.1"/>
    </source>
</evidence>
<keyword evidence="1" id="KW-1133">Transmembrane helix</keyword>
<keyword evidence="1" id="KW-0472">Membrane</keyword>
<evidence type="ECO:0000313" key="4">
    <source>
        <dbReference type="Proteomes" id="UP000558164"/>
    </source>
</evidence>
<organism evidence="3 4">
    <name type="scientific">Leptocoma aspasia</name>
    <dbReference type="NCBI Taxonomy" id="2585812"/>
    <lineage>
        <taxon>Eukaryota</taxon>
        <taxon>Metazoa</taxon>
        <taxon>Chordata</taxon>
        <taxon>Craniata</taxon>
        <taxon>Vertebrata</taxon>
        <taxon>Euteleostomi</taxon>
        <taxon>Archelosauria</taxon>
        <taxon>Archosauria</taxon>
        <taxon>Dinosauria</taxon>
        <taxon>Saurischia</taxon>
        <taxon>Theropoda</taxon>
        <taxon>Coelurosauria</taxon>
        <taxon>Aves</taxon>
        <taxon>Neognathae</taxon>
        <taxon>Neoaves</taxon>
        <taxon>Telluraves</taxon>
        <taxon>Australaves</taxon>
        <taxon>Passeriformes</taxon>
        <taxon>Passeroidea</taxon>
        <taxon>Nectariniidae</taxon>
        <taxon>Leptocoma</taxon>
    </lineage>
</organism>
<sequence>RFLDYLSDLCVSMNKSIPVTQELICKAVLNPANADILIETKLVLSRFEFEEVSSGENALEVGEDEEEVWLFWRDSSKEIRSKSIRELAQDAKEGQKEDRDVLSYYRYQLNLFARMCLDRQYLAINEISGQLDVDLILRCMADENLPYDLRASFCRLMLHMHSPVYLHAKFCFVFFFVFVLFFPLFSYDSSGTSKDEIKERFAQTMEFVEEYLRDVVCQRFPFSDKEKNKLTFEVVVNLARNLIYFGFYNFCDLLRLTKILLAILDCVHITTIFPITKMAKGEES</sequence>
<keyword evidence="1" id="KW-0812">Transmembrane</keyword>
<proteinExistence type="predicted"/>
<protein>
    <submittedName>
        <fullName evidence="3">ITPR1 protein</fullName>
    </submittedName>
</protein>
<dbReference type="GO" id="GO:0016020">
    <property type="term" value="C:membrane"/>
    <property type="evidence" value="ECO:0007669"/>
    <property type="project" value="InterPro"/>
</dbReference>
<dbReference type="OrthoDB" id="76898at2759"/>
<dbReference type="InterPro" id="IPR000699">
    <property type="entry name" value="RIH_dom"/>
</dbReference>
<dbReference type="AlphaFoldDB" id="A0A7L0VLL1"/>
<feature type="non-terminal residue" evidence="3">
    <location>
        <position position="284"/>
    </location>
</feature>
<dbReference type="PANTHER" id="PTHR45816:SF2">
    <property type="entry name" value="INOSITOL 1,4,5-TRISPHOSPHATE RECEPTOR"/>
    <property type="match status" value="1"/>
</dbReference>
<name>A0A7L0VLL1_9PASE</name>
<keyword evidence="4" id="KW-1185">Reference proteome</keyword>
<reference evidence="3 4" key="1">
    <citation type="submission" date="2019-09" db="EMBL/GenBank/DDBJ databases">
        <title>Bird 10,000 Genomes (B10K) Project - Family phase.</title>
        <authorList>
            <person name="Zhang G."/>
        </authorList>
    </citation>
    <scope>NUCLEOTIDE SEQUENCE [LARGE SCALE GENOMIC DNA]</scope>
    <source>
        <strain evidence="3">B10K-DU-001-35</strain>
        <tissue evidence="3">Muscle</tissue>
    </source>
</reference>
<evidence type="ECO:0000259" key="2">
    <source>
        <dbReference type="Pfam" id="PF01365"/>
    </source>
</evidence>